<dbReference type="Gene3D" id="3.40.50.300">
    <property type="entry name" value="P-loop containing nucleotide triphosphate hydrolases"/>
    <property type="match status" value="1"/>
</dbReference>
<keyword evidence="1" id="KW-0418">Kinase</keyword>
<dbReference type="EMBL" id="FO082879">
    <property type="protein sequence ID" value="CCF78673.1"/>
    <property type="molecule type" value="Genomic_DNA"/>
</dbReference>
<gene>
    <name evidence="1" type="ORF">RGS1_10378</name>
</gene>
<evidence type="ECO:0000313" key="1">
    <source>
        <dbReference type="EMBL" id="CCF78673.1"/>
    </source>
</evidence>
<keyword evidence="1" id="KW-0808">Transferase</keyword>
<dbReference type="InterPro" id="IPR027600">
    <property type="entry name" value="HprK-rel_A"/>
</dbReference>
<organism evidence="1">
    <name type="scientific">Rubrivivax gelatinosus S1</name>
    <dbReference type="NCBI Taxonomy" id="1138313"/>
    <lineage>
        <taxon>Bacteria</taxon>
        <taxon>Pseudomonadati</taxon>
        <taxon>Pseudomonadota</taxon>
        <taxon>Betaproteobacteria</taxon>
        <taxon>Burkholderiales</taxon>
        <taxon>Sphaerotilaceae</taxon>
        <taxon>Rubrivivax</taxon>
    </lineage>
</organism>
<protein>
    <submittedName>
        <fullName evidence="1">Hpr(Ser) kinase/phosphatase</fullName>
    </submittedName>
</protein>
<proteinExistence type="predicted"/>
<dbReference type="GO" id="GO:0016301">
    <property type="term" value="F:kinase activity"/>
    <property type="evidence" value="ECO:0007669"/>
    <property type="project" value="UniProtKB-KW"/>
</dbReference>
<dbReference type="AlphaFoldDB" id="L8BA56"/>
<dbReference type="SUPFAM" id="SSF53795">
    <property type="entry name" value="PEP carboxykinase-like"/>
    <property type="match status" value="1"/>
</dbReference>
<dbReference type="InterPro" id="IPR027417">
    <property type="entry name" value="P-loop_NTPase"/>
</dbReference>
<name>L8BA56_RUBGE</name>
<reference evidence="1" key="1">
    <citation type="submission" date="2012-02" db="EMBL/GenBank/DDBJ databases">
        <authorList>
            <person name="Genoscope - CEA"/>
        </authorList>
    </citation>
    <scope>NUCLEOTIDE SEQUENCE</scope>
    <source>
        <strain evidence="1">S1</strain>
    </source>
</reference>
<dbReference type="NCBIfam" id="TIGR04352">
    <property type="entry name" value="HprK_rel_A"/>
    <property type="match status" value="1"/>
</dbReference>
<reference evidence="1" key="2">
    <citation type="submission" date="2013-02" db="EMBL/GenBank/DDBJ databases">
        <title>EmbRS an orphan two-component system to save Rubrivivax gelatinosus from drowning.</title>
        <authorList>
            <person name="Steunou A."/>
            <person name="Liotenberg S."/>
            <person name="Soler M."/>
            <person name="Briandet R."/>
            <person name="Barbe V."/>
            <person name="Astier C."/>
            <person name="Ouchane S."/>
        </authorList>
    </citation>
    <scope>NUCLEOTIDE SEQUENCE</scope>
    <source>
        <strain evidence="1">S1</strain>
    </source>
</reference>
<sequence>MLPFGGRKARFLFDGQPAFASLPVHHAITMVEWGLNWAIAAHVHHFLVCHAAVLERGGRALLLPAPPGSGKSTLCAALAHRGWRLLSDELALVDPVSGLVRGMARPVNLKNASIRLVSDFVPEVVMTAPVADTTKGTVALMKPPEEAVRRRDEPAIPAWVVLPRWQAGSEACFQRIDRAEAVILLGEQSFNYHVLGAAGFETLVSLVDRCRCLRFTYGSLDQLVPAFDALVTDCVPESEA</sequence>
<accession>L8BA56</accession>